<proteinExistence type="predicted"/>
<organism evidence="1 2">
    <name type="scientific">Clostridium frigoriphilum</name>
    <dbReference type="NCBI Taxonomy" id="443253"/>
    <lineage>
        <taxon>Bacteria</taxon>
        <taxon>Bacillati</taxon>
        <taxon>Bacillota</taxon>
        <taxon>Clostridia</taxon>
        <taxon>Eubacteriales</taxon>
        <taxon>Clostridiaceae</taxon>
        <taxon>Clostridium</taxon>
    </lineage>
</organism>
<evidence type="ECO:0008006" key="3">
    <source>
        <dbReference type="Google" id="ProtNLM"/>
    </source>
</evidence>
<gene>
    <name evidence="1" type="ORF">SJI18_21665</name>
</gene>
<keyword evidence="2" id="KW-1185">Reference proteome</keyword>
<sequence length="74" mass="8986">MGYTKKTSAKNEEVDRIMEYVIKNIRLRDYLYTLGFNFREVPDRTLKQEFIYLFPNTDLLKTAITFYTQLHKNK</sequence>
<accession>A0ABU7UU18</accession>
<evidence type="ECO:0000313" key="2">
    <source>
        <dbReference type="Proteomes" id="UP001498469"/>
    </source>
</evidence>
<evidence type="ECO:0000313" key="1">
    <source>
        <dbReference type="EMBL" id="MEF2114900.1"/>
    </source>
</evidence>
<protein>
    <recommendedName>
        <fullName evidence="3">DUF5659 domain-containing protein</fullName>
    </recommendedName>
</protein>
<dbReference type="RefSeq" id="WP_216248152.1">
    <property type="nucleotide sequence ID" value="NZ_JAZHFS010000033.1"/>
</dbReference>
<name>A0ABU7UU18_9CLOT</name>
<dbReference type="EMBL" id="JAZHFS010000033">
    <property type="protein sequence ID" value="MEF2114900.1"/>
    <property type="molecule type" value="Genomic_DNA"/>
</dbReference>
<comment type="caution">
    <text evidence="1">The sequence shown here is derived from an EMBL/GenBank/DDBJ whole genome shotgun (WGS) entry which is preliminary data.</text>
</comment>
<reference evidence="1 2" key="1">
    <citation type="submission" date="2023-11" db="EMBL/GenBank/DDBJ databases">
        <title>Draft genome sequence of a psychrophilic Clostridium strain from permafrost water brine.</title>
        <authorList>
            <person name="Shcherbakova V.A."/>
            <person name="Trubitsyn V.E."/>
            <person name="Zakharyuk A.G."/>
        </authorList>
    </citation>
    <scope>NUCLEOTIDE SEQUENCE [LARGE SCALE GENOMIC DNA]</scope>
    <source>
        <strain evidence="1 2">14F</strain>
    </source>
</reference>
<dbReference type="Proteomes" id="UP001498469">
    <property type="component" value="Unassembled WGS sequence"/>
</dbReference>